<name>A0AAV6TVB0_9ARAC</name>
<accession>A0AAV6TVB0</accession>
<evidence type="ECO:0000313" key="1">
    <source>
        <dbReference type="EMBL" id="KAG8175566.1"/>
    </source>
</evidence>
<reference evidence="1 2" key="1">
    <citation type="journal article" date="2022" name="Nat. Ecol. Evol.">
        <title>A masculinizing supergene underlies an exaggerated male reproductive morph in a spider.</title>
        <authorList>
            <person name="Hendrickx F."/>
            <person name="De Corte Z."/>
            <person name="Sonet G."/>
            <person name="Van Belleghem S.M."/>
            <person name="Kostlbacher S."/>
            <person name="Vangestel C."/>
        </authorList>
    </citation>
    <scope>NUCLEOTIDE SEQUENCE [LARGE SCALE GENOMIC DNA]</scope>
    <source>
        <strain evidence="1">W744_W776</strain>
    </source>
</reference>
<comment type="caution">
    <text evidence="1">The sequence shown here is derived from an EMBL/GenBank/DDBJ whole genome shotgun (WGS) entry which is preliminary data.</text>
</comment>
<evidence type="ECO:0000313" key="2">
    <source>
        <dbReference type="Proteomes" id="UP000827092"/>
    </source>
</evidence>
<dbReference type="EMBL" id="JAFNEN010000983">
    <property type="protein sequence ID" value="KAG8175566.1"/>
    <property type="molecule type" value="Genomic_DNA"/>
</dbReference>
<protein>
    <submittedName>
        <fullName evidence="1">Uncharacterized protein</fullName>
    </submittedName>
</protein>
<dbReference type="Proteomes" id="UP000827092">
    <property type="component" value="Unassembled WGS sequence"/>
</dbReference>
<organism evidence="1 2">
    <name type="scientific">Oedothorax gibbosus</name>
    <dbReference type="NCBI Taxonomy" id="931172"/>
    <lineage>
        <taxon>Eukaryota</taxon>
        <taxon>Metazoa</taxon>
        <taxon>Ecdysozoa</taxon>
        <taxon>Arthropoda</taxon>
        <taxon>Chelicerata</taxon>
        <taxon>Arachnida</taxon>
        <taxon>Araneae</taxon>
        <taxon>Araneomorphae</taxon>
        <taxon>Entelegynae</taxon>
        <taxon>Araneoidea</taxon>
        <taxon>Linyphiidae</taxon>
        <taxon>Erigoninae</taxon>
        <taxon>Oedothorax</taxon>
    </lineage>
</organism>
<gene>
    <name evidence="1" type="ORF">JTE90_018859</name>
</gene>
<dbReference type="AlphaFoldDB" id="A0AAV6TVB0"/>
<keyword evidence="2" id="KW-1185">Reference proteome</keyword>
<proteinExistence type="predicted"/>
<sequence length="73" mass="8044">MILQSGYGHMIACRDQAVKTVESPTNFGWREGGGIHAWVVGGKGVREDRIIEFSFGKNCGEVTLDVSRWNMAS</sequence>